<protein>
    <submittedName>
        <fullName evidence="2">Phosphotransferase enzyme family protein</fullName>
    </submittedName>
</protein>
<dbReference type="Pfam" id="PF01636">
    <property type="entry name" value="APH"/>
    <property type="match status" value="1"/>
</dbReference>
<accession>A0A1I3BWY5</accession>
<dbReference type="InterPro" id="IPR011009">
    <property type="entry name" value="Kinase-like_dom_sf"/>
</dbReference>
<dbReference type="Proteomes" id="UP000199052">
    <property type="component" value="Unassembled WGS sequence"/>
</dbReference>
<dbReference type="GO" id="GO:0016740">
    <property type="term" value="F:transferase activity"/>
    <property type="evidence" value="ECO:0007669"/>
    <property type="project" value="UniProtKB-KW"/>
</dbReference>
<name>A0A1I3BWY5_9ACTN</name>
<dbReference type="EMBL" id="FOOI01000027">
    <property type="protein sequence ID" value="SFH66566.1"/>
    <property type="molecule type" value="Genomic_DNA"/>
</dbReference>
<dbReference type="Gene3D" id="3.90.1200.10">
    <property type="match status" value="1"/>
</dbReference>
<evidence type="ECO:0000313" key="2">
    <source>
        <dbReference type="EMBL" id="SFH66566.1"/>
    </source>
</evidence>
<organism evidence="2 3">
    <name type="scientific">Actinopolymorpha cephalotaxi</name>
    <dbReference type="NCBI Taxonomy" id="504797"/>
    <lineage>
        <taxon>Bacteria</taxon>
        <taxon>Bacillati</taxon>
        <taxon>Actinomycetota</taxon>
        <taxon>Actinomycetes</taxon>
        <taxon>Propionibacteriales</taxon>
        <taxon>Actinopolymorphaceae</taxon>
        <taxon>Actinopolymorpha</taxon>
    </lineage>
</organism>
<gene>
    <name evidence="2" type="ORF">SAMN05421678_12734</name>
</gene>
<dbReference type="SUPFAM" id="SSF56112">
    <property type="entry name" value="Protein kinase-like (PK-like)"/>
    <property type="match status" value="1"/>
</dbReference>
<feature type="domain" description="Aminoglycoside phosphotransferase" evidence="1">
    <location>
        <begin position="100"/>
        <end position="150"/>
    </location>
</feature>
<dbReference type="InterPro" id="IPR002575">
    <property type="entry name" value="Aminoglycoside_PTrfase"/>
</dbReference>
<keyword evidence="2" id="KW-0808">Transferase</keyword>
<sequence>MGDTVRRPVGAWTPAVHQLLRHLEAHGFEAAPRVIGLDEQGREVLTFIHGSTDSSGDPDWVWSERALVEAGRLIRRYHDLCRSFRPPVDAEWQLMVGAPAEGEVICHNDLAPFNTVYDGGVPVAFLDWDLAAPGPPVWDVAYAAWRFVPFYGDSAGRGWPTDVTHRATRLRLLCDAYELTPDERARLPELIERRIRCALDTLESWGRAGKPGWARMWQERTHRDGMLGDLAYVQQHRGVLNLAVA</sequence>
<reference evidence="2 3" key="1">
    <citation type="submission" date="2016-10" db="EMBL/GenBank/DDBJ databases">
        <authorList>
            <person name="de Groot N.N."/>
        </authorList>
    </citation>
    <scope>NUCLEOTIDE SEQUENCE [LARGE SCALE GENOMIC DNA]</scope>
    <source>
        <strain evidence="2 3">CPCC 202808</strain>
    </source>
</reference>
<dbReference type="STRING" id="504797.SAMN05421678_12734"/>
<proteinExistence type="predicted"/>
<dbReference type="AlphaFoldDB" id="A0A1I3BWY5"/>
<evidence type="ECO:0000313" key="3">
    <source>
        <dbReference type="Proteomes" id="UP000199052"/>
    </source>
</evidence>
<evidence type="ECO:0000259" key="1">
    <source>
        <dbReference type="Pfam" id="PF01636"/>
    </source>
</evidence>